<dbReference type="Pfam" id="PF26215">
    <property type="entry name" value="HTH_animal"/>
    <property type="match status" value="1"/>
</dbReference>
<evidence type="ECO:0000313" key="2">
    <source>
        <dbReference type="EMBL" id="CAF1929183.1"/>
    </source>
</evidence>
<dbReference type="PANTHER" id="PTHR21301">
    <property type="entry name" value="REVERSE TRANSCRIPTASE"/>
    <property type="match status" value="1"/>
</dbReference>
<feature type="domain" description="Helix-turn-helix" evidence="1">
    <location>
        <begin position="412"/>
        <end position="472"/>
    </location>
</feature>
<dbReference type="InterPro" id="IPR058912">
    <property type="entry name" value="HTH_animal"/>
</dbReference>
<dbReference type="Proteomes" id="UP000663856">
    <property type="component" value="Unassembled WGS sequence"/>
</dbReference>
<dbReference type="PANTHER" id="PTHR21301:SF10">
    <property type="entry name" value="REVERSE TRANSCRIPTASE DOMAIN-CONTAINING PROTEIN"/>
    <property type="match status" value="1"/>
</dbReference>
<comment type="caution">
    <text evidence="2">The sequence shown here is derived from an EMBL/GenBank/DDBJ whole genome shotgun (WGS) entry which is preliminary data.</text>
</comment>
<dbReference type="EMBL" id="CAJNRF010000015">
    <property type="protein sequence ID" value="CAF1929183.1"/>
    <property type="molecule type" value="Genomic_DNA"/>
</dbReference>
<sequence>MTSTIPFIDINIRLNLNELSMLKNGRKYIIPCQSYLNRQSRNDLAKKEYERISNIAKECIGKHQMSISDERAKQAFPELEKMIQELYTKSLSRKLYLRARHEYCIVKRLQKLIRTHPDIIIRRIDKGEGFYLGRKTTMDLKTEEYMNKTEAYQVITTDQCPLMNISRSVENLLDYLLKNKAITQDRRKKLLPNVNQLELAYLYTLPKIHKSGIPIRPIISGLHAPVRCISKFLNDLLAPIYLQVARETTFTNGIDVIRRLEQYVGKGYLKSTTKLFTADVENLYTMVPREGGINALIEFLNKHTKMKRGGAMGSAFTQVFANIYMLEWEQELIQHQASRNEIYGRYIDDIFMTTNMKIDEITTLIDKVQHKDPNIKIIPTTAEMVHFLDVAIMNDNGHLRTFIYHKPSADPYYLPYTSDHPHRVHRNIPYIALLRAARFCSNLNDFHLERIRIELALLLNQYPPQLLSNQFHRFFQMNKADLLIKTFDEQAYNQLHQRLLYSQKKQKSTILPSNTDPIINPPVLEQKPWDRSLMLVKYPFQTGPNSTFARQFYTWWEKHYQYQGSPANRINIRLIPKCNKTLQNYLITKRPNQALLKGTDTSSN</sequence>
<reference evidence="2" key="1">
    <citation type="submission" date="2021-02" db="EMBL/GenBank/DDBJ databases">
        <authorList>
            <person name="Nowell W R."/>
        </authorList>
    </citation>
    <scope>NUCLEOTIDE SEQUENCE</scope>
</reference>
<gene>
    <name evidence="2" type="ORF">WKI299_LOCUS286</name>
</gene>
<protein>
    <recommendedName>
        <fullName evidence="1">Helix-turn-helix domain-containing protein</fullName>
    </recommendedName>
</protein>
<accession>A0A816L282</accession>
<name>A0A816L282_9BILA</name>
<organism evidence="2 3">
    <name type="scientific">Rotaria magnacalcarata</name>
    <dbReference type="NCBI Taxonomy" id="392030"/>
    <lineage>
        <taxon>Eukaryota</taxon>
        <taxon>Metazoa</taxon>
        <taxon>Spiralia</taxon>
        <taxon>Gnathifera</taxon>
        <taxon>Rotifera</taxon>
        <taxon>Eurotatoria</taxon>
        <taxon>Bdelloidea</taxon>
        <taxon>Philodinida</taxon>
        <taxon>Philodinidae</taxon>
        <taxon>Rotaria</taxon>
    </lineage>
</organism>
<evidence type="ECO:0000259" key="1">
    <source>
        <dbReference type="Pfam" id="PF26215"/>
    </source>
</evidence>
<evidence type="ECO:0000313" key="3">
    <source>
        <dbReference type="Proteomes" id="UP000663856"/>
    </source>
</evidence>
<dbReference type="AlphaFoldDB" id="A0A816L282"/>
<proteinExistence type="predicted"/>